<dbReference type="STRING" id="692418.SAMN04488029_2829"/>
<feature type="domain" description="MacB-like periplasmic core" evidence="8">
    <location>
        <begin position="94"/>
        <end position="303"/>
    </location>
</feature>
<dbReference type="NCBIfam" id="NF038404">
    <property type="entry name" value="perm_prefix_2"/>
    <property type="match status" value="1"/>
</dbReference>
<evidence type="ECO:0000313" key="10">
    <source>
        <dbReference type="Proteomes" id="UP000192472"/>
    </source>
</evidence>
<dbReference type="Proteomes" id="UP000192472">
    <property type="component" value="Unassembled WGS sequence"/>
</dbReference>
<evidence type="ECO:0000256" key="4">
    <source>
        <dbReference type="ARBA" id="ARBA00022989"/>
    </source>
</evidence>
<keyword evidence="4 6" id="KW-1133">Transmembrane helix</keyword>
<dbReference type="InterPro" id="IPR025857">
    <property type="entry name" value="MacB_PCD"/>
</dbReference>
<evidence type="ECO:0000256" key="2">
    <source>
        <dbReference type="ARBA" id="ARBA00022475"/>
    </source>
</evidence>
<feature type="transmembrane region" description="Helical" evidence="6">
    <location>
        <begin position="355"/>
        <end position="381"/>
    </location>
</feature>
<feature type="transmembrane region" description="Helical" evidence="6">
    <location>
        <begin position="794"/>
        <end position="813"/>
    </location>
</feature>
<dbReference type="AlphaFoldDB" id="A0A1W2GI39"/>
<feature type="transmembrane region" description="Helical" evidence="6">
    <location>
        <begin position="745"/>
        <end position="766"/>
    </location>
</feature>
<organism evidence="9 10">
    <name type="scientific">Reichenbachiella faecimaris</name>
    <dbReference type="NCBI Taxonomy" id="692418"/>
    <lineage>
        <taxon>Bacteria</taxon>
        <taxon>Pseudomonadati</taxon>
        <taxon>Bacteroidota</taxon>
        <taxon>Cytophagia</taxon>
        <taxon>Cytophagales</taxon>
        <taxon>Reichenbachiellaceae</taxon>
        <taxon>Reichenbachiella</taxon>
    </lineage>
</organism>
<reference evidence="9 10" key="1">
    <citation type="submission" date="2017-04" db="EMBL/GenBank/DDBJ databases">
        <authorList>
            <person name="Afonso C.L."/>
            <person name="Miller P.J."/>
            <person name="Scott M.A."/>
            <person name="Spackman E."/>
            <person name="Goraichik I."/>
            <person name="Dimitrov K.M."/>
            <person name="Suarez D.L."/>
            <person name="Swayne D.E."/>
        </authorList>
    </citation>
    <scope>NUCLEOTIDE SEQUENCE [LARGE SCALE GENOMIC DNA]</scope>
    <source>
        <strain evidence="9 10">DSM 26133</strain>
    </source>
</reference>
<feature type="transmembrane region" description="Helical" evidence="6">
    <location>
        <begin position="829"/>
        <end position="850"/>
    </location>
</feature>
<keyword evidence="3 6" id="KW-0812">Transmembrane</keyword>
<name>A0A1W2GI39_REIFA</name>
<dbReference type="Pfam" id="PF12704">
    <property type="entry name" value="MacB_PCD"/>
    <property type="match status" value="1"/>
</dbReference>
<keyword evidence="10" id="KW-1185">Reference proteome</keyword>
<feature type="transmembrane region" description="Helical" evidence="6">
    <location>
        <begin position="449"/>
        <end position="472"/>
    </location>
</feature>
<dbReference type="GO" id="GO:0005886">
    <property type="term" value="C:plasma membrane"/>
    <property type="evidence" value="ECO:0007669"/>
    <property type="project" value="UniProtKB-SubCell"/>
</dbReference>
<evidence type="ECO:0000313" key="9">
    <source>
        <dbReference type="EMBL" id="SMD36320.1"/>
    </source>
</evidence>
<protein>
    <submittedName>
        <fullName evidence="9">Putative ABC transport system permease protein</fullName>
    </submittedName>
</protein>
<dbReference type="RefSeq" id="WP_084373483.1">
    <property type="nucleotide sequence ID" value="NZ_FWYF01000003.1"/>
</dbReference>
<dbReference type="InterPro" id="IPR003838">
    <property type="entry name" value="ABC3_permease_C"/>
</dbReference>
<accession>A0A1W2GI39</accession>
<dbReference type="PANTHER" id="PTHR30572:SF18">
    <property type="entry name" value="ABC-TYPE MACROLIDE FAMILY EXPORT SYSTEM PERMEASE COMPONENT 2"/>
    <property type="match status" value="1"/>
</dbReference>
<sequence length="867" mass="99485">MPAKNYHIPRWALWLIHRLCREELHEEIEGNLIEYRERLKNDSQRESWKFFYQVLTYLRPSTLKSFSQNSKFYIMFNFNILQTIRGLWMHRSTTLLNISGYALGMLCVSVLFFYIKGELAYDNFHVNKNEIYRVIRLSEMNGEKYKIGVTSGPFAPHLALDFPIDIKSTLRIYTTEALFEYEDKVFKEDKLLFADPNFFQFFSFPLAVGDPATVLDQPNAIVLTKQAAKKYFGEENPLGKTLILDKEEPFVVAGVMGEWPADSHLDFDFLGSLKYIEDFSFMKGWWNNGLFTYVQVESPLVAEGLNAKFPQFMDKYFVEDFKRSGKRIDIGLEALKDIYFDRVRYDWARHGNREAVILLTGVAMAILFIACFNYLNLAIALSFRRAKEIGMRKVLGGNKLRLVLQFLGESAMVCIIAITLAIGLTEVVLPTFNSLFDLAITTSWYDPLVLIFFAVLILVTILLSGLYPAILLSMLKPLEVFKGQAHLRKNNLWLRKGLVIAQFSISIFMIISTLIIKEQLDFVNNKSLGFDREAIVMVDFDNDEIGEHRDVFRERLLQSSKIKTATSMSGEPGGYHDATTVDFLGDVEDIRMRTAFVDENYLSTFNIELATGRDFSNEYRLDDAHAALVNEKALQDLGLSADEALGVRFRIPMWDTLEHVVVGVTKDYHFNSLREEIEPLMIVPGHYHRRMGIRLDANHLFEGLREVEEIYADLAPSYPISYEFMDDSLERLYAEEKQQSQIFQMFSGVSIFLACLGIFGLVSFVVERRRKEFGIRKALGASVVSLLQIISKEFVGMIGVASLISIPLAWYAIQRWLENFAYRIDLVDFWGIFLIGAVLALLLALVTIFMRSLGTANANPTESLRYE</sequence>
<feature type="domain" description="ABC3 transporter permease C-terminal" evidence="7">
    <location>
        <begin position="363"/>
        <end position="473"/>
    </location>
</feature>
<evidence type="ECO:0000256" key="5">
    <source>
        <dbReference type="ARBA" id="ARBA00023136"/>
    </source>
</evidence>
<gene>
    <name evidence="9" type="ORF">SAMN04488029_2829</name>
</gene>
<feature type="transmembrane region" description="Helical" evidence="6">
    <location>
        <begin position="493"/>
        <end position="516"/>
    </location>
</feature>
<keyword evidence="5 6" id="KW-0472">Membrane</keyword>
<dbReference type="OrthoDB" id="1451596at2"/>
<dbReference type="EMBL" id="FWYF01000003">
    <property type="protein sequence ID" value="SMD36320.1"/>
    <property type="molecule type" value="Genomic_DNA"/>
</dbReference>
<feature type="domain" description="ABC3 transporter permease C-terminal" evidence="7">
    <location>
        <begin position="745"/>
        <end position="850"/>
    </location>
</feature>
<proteinExistence type="predicted"/>
<dbReference type="Pfam" id="PF02687">
    <property type="entry name" value="FtsX"/>
    <property type="match status" value="2"/>
</dbReference>
<keyword evidence="2" id="KW-1003">Cell membrane</keyword>
<feature type="transmembrane region" description="Helical" evidence="6">
    <location>
        <begin position="402"/>
        <end position="429"/>
    </location>
</feature>
<dbReference type="InterPro" id="IPR047699">
    <property type="entry name" value="Permease_put_prefix"/>
</dbReference>
<dbReference type="InterPro" id="IPR050250">
    <property type="entry name" value="Macrolide_Exporter_MacB"/>
</dbReference>
<evidence type="ECO:0000256" key="3">
    <source>
        <dbReference type="ARBA" id="ARBA00022692"/>
    </source>
</evidence>
<feature type="transmembrane region" description="Helical" evidence="6">
    <location>
        <begin position="95"/>
        <end position="115"/>
    </location>
</feature>
<comment type="subcellular location">
    <subcellularLocation>
        <location evidence="1">Cell membrane</location>
        <topology evidence="1">Multi-pass membrane protein</topology>
    </subcellularLocation>
</comment>
<evidence type="ECO:0000259" key="8">
    <source>
        <dbReference type="Pfam" id="PF12704"/>
    </source>
</evidence>
<evidence type="ECO:0000259" key="7">
    <source>
        <dbReference type="Pfam" id="PF02687"/>
    </source>
</evidence>
<dbReference type="GO" id="GO:0022857">
    <property type="term" value="F:transmembrane transporter activity"/>
    <property type="evidence" value="ECO:0007669"/>
    <property type="project" value="TreeGrafter"/>
</dbReference>
<evidence type="ECO:0000256" key="6">
    <source>
        <dbReference type="SAM" id="Phobius"/>
    </source>
</evidence>
<evidence type="ECO:0000256" key="1">
    <source>
        <dbReference type="ARBA" id="ARBA00004651"/>
    </source>
</evidence>
<dbReference type="PANTHER" id="PTHR30572">
    <property type="entry name" value="MEMBRANE COMPONENT OF TRANSPORTER-RELATED"/>
    <property type="match status" value="1"/>
</dbReference>